<evidence type="ECO:0000313" key="3">
    <source>
        <dbReference type="Proteomes" id="UP000193467"/>
    </source>
</evidence>
<reference evidence="2 3" key="1">
    <citation type="submission" date="2016-07" db="EMBL/GenBank/DDBJ databases">
        <title>Pervasive Adenine N6-methylation of Active Genes in Fungi.</title>
        <authorList>
            <consortium name="DOE Joint Genome Institute"/>
            <person name="Mondo S.J."/>
            <person name="Dannebaum R.O."/>
            <person name="Kuo R.C."/>
            <person name="Labutti K."/>
            <person name="Haridas S."/>
            <person name="Kuo A."/>
            <person name="Salamov A."/>
            <person name="Ahrendt S.R."/>
            <person name="Lipzen A."/>
            <person name="Sullivan W."/>
            <person name="Andreopoulos W.B."/>
            <person name="Clum A."/>
            <person name="Lindquist E."/>
            <person name="Daum C."/>
            <person name="Ramamoorthy G.K."/>
            <person name="Gryganskyi A."/>
            <person name="Culley D."/>
            <person name="Magnuson J.K."/>
            <person name="James T.Y."/>
            <person name="O'Malley M.A."/>
            <person name="Stajich J.E."/>
            <person name="Spatafora J.W."/>
            <person name="Visel A."/>
            <person name="Grigoriev I.V."/>
        </authorList>
    </citation>
    <scope>NUCLEOTIDE SEQUENCE [LARGE SCALE GENOMIC DNA]</scope>
    <source>
        <strain evidence="2 3">62-1032</strain>
    </source>
</reference>
<sequence length="243" mass="26706">MHPKYKKKKKKSKGKKGADGATEVVDEEKQRQARLFPGLAMPDQDWAPSTSYRADEDKGKAVDHGVDDLMAELEGVNKRAAMAPTDDDDRGAKRARDDRSRSPERRRGRSPDYGRRDNGYGRRDEERGRDGYGQGGRGGDGRVGPRRLDDKPVMYKVYPGKVSSMKDFGAFISLEGVAGRAEGELLSDLQLGMLANSRSPQQGWFTSAPSAVNASATPPRFSLAVNRSSSKSCLPPEVASRFR</sequence>
<dbReference type="STRING" id="106004.A0A1Y2EPD1"/>
<dbReference type="AlphaFoldDB" id="A0A1Y2EPD1"/>
<keyword evidence="3" id="KW-1185">Reference proteome</keyword>
<dbReference type="InParanoid" id="A0A1Y2EPD1"/>
<feature type="region of interest" description="Disordered" evidence="1">
    <location>
        <begin position="1"/>
        <end position="152"/>
    </location>
</feature>
<dbReference type="Proteomes" id="UP000193467">
    <property type="component" value="Unassembled WGS sequence"/>
</dbReference>
<feature type="compositionally biased region" description="Gly residues" evidence="1">
    <location>
        <begin position="131"/>
        <end position="142"/>
    </location>
</feature>
<evidence type="ECO:0000256" key="1">
    <source>
        <dbReference type="SAM" id="MobiDB-lite"/>
    </source>
</evidence>
<gene>
    <name evidence="2" type="ORF">BCR35DRAFT_151107</name>
</gene>
<evidence type="ECO:0008006" key="4">
    <source>
        <dbReference type="Google" id="ProtNLM"/>
    </source>
</evidence>
<evidence type="ECO:0000313" key="2">
    <source>
        <dbReference type="EMBL" id="ORY73056.1"/>
    </source>
</evidence>
<dbReference type="OrthoDB" id="10253254at2759"/>
<feature type="compositionally biased region" description="Basic and acidic residues" evidence="1">
    <location>
        <begin position="90"/>
        <end position="130"/>
    </location>
</feature>
<accession>A0A1Y2EPD1</accession>
<dbReference type="EMBL" id="MCGR01000048">
    <property type="protein sequence ID" value="ORY73056.1"/>
    <property type="molecule type" value="Genomic_DNA"/>
</dbReference>
<name>A0A1Y2EPD1_9BASI</name>
<proteinExistence type="predicted"/>
<protein>
    <recommendedName>
        <fullName evidence="4">S1 motif domain-containing protein</fullName>
    </recommendedName>
</protein>
<organism evidence="2 3">
    <name type="scientific">Leucosporidium creatinivorum</name>
    <dbReference type="NCBI Taxonomy" id="106004"/>
    <lineage>
        <taxon>Eukaryota</taxon>
        <taxon>Fungi</taxon>
        <taxon>Dikarya</taxon>
        <taxon>Basidiomycota</taxon>
        <taxon>Pucciniomycotina</taxon>
        <taxon>Microbotryomycetes</taxon>
        <taxon>Leucosporidiales</taxon>
        <taxon>Leucosporidium</taxon>
    </lineage>
</organism>
<feature type="region of interest" description="Disordered" evidence="1">
    <location>
        <begin position="224"/>
        <end position="243"/>
    </location>
</feature>
<feature type="compositionally biased region" description="Basic and acidic residues" evidence="1">
    <location>
        <begin position="53"/>
        <end position="67"/>
    </location>
</feature>
<comment type="caution">
    <text evidence="2">The sequence shown here is derived from an EMBL/GenBank/DDBJ whole genome shotgun (WGS) entry which is preliminary data.</text>
</comment>
<feature type="compositionally biased region" description="Basic residues" evidence="1">
    <location>
        <begin position="1"/>
        <end position="15"/>
    </location>
</feature>